<dbReference type="InterPro" id="IPR020904">
    <property type="entry name" value="Sc_DH/Rdtase_CS"/>
</dbReference>
<dbReference type="RefSeq" id="WP_390291485.1">
    <property type="nucleotide sequence ID" value="NZ_JBHUDI010000013.1"/>
</dbReference>
<dbReference type="NCBIfam" id="TIGR03971">
    <property type="entry name" value="SDR_subfam_1"/>
    <property type="match status" value="1"/>
</dbReference>
<evidence type="ECO:0000313" key="4">
    <source>
        <dbReference type="EMBL" id="MFD1565827.1"/>
    </source>
</evidence>
<dbReference type="Gene3D" id="3.40.50.720">
    <property type="entry name" value="NAD(P)-binding Rossmann-like Domain"/>
    <property type="match status" value="1"/>
</dbReference>
<dbReference type="PRINTS" id="PR00080">
    <property type="entry name" value="SDRFAMILY"/>
</dbReference>
<evidence type="ECO:0000256" key="3">
    <source>
        <dbReference type="ARBA" id="ARBA00023027"/>
    </source>
</evidence>
<comment type="similarity">
    <text evidence="1">Belongs to the short-chain dehydrogenases/reductases (SDR) family.</text>
</comment>
<evidence type="ECO:0000256" key="2">
    <source>
        <dbReference type="ARBA" id="ARBA00023002"/>
    </source>
</evidence>
<dbReference type="CDD" id="cd05233">
    <property type="entry name" value="SDR_c"/>
    <property type="match status" value="1"/>
</dbReference>
<accession>A0ABD6BL82</accession>
<evidence type="ECO:0000313" key="5">
    <source>
        <dbReference type="Proteomes" id="UP001597076"/>
    </source>
</evidence>
<dbReference type="PANTHER" id="PTHR24321:SF8">
    <property type="entry name" value="ESTRADIOL 17-BETA-DEHYDROGENASE 8-RELATED"/>
    <property type="match status" value="1"/>
</dbReference>
<dbReference type="InterPro" id="IPR002347">
    <property type="entry name" value="SDR_fam"/>
</dbReference>
<dbReference type="PANTHER" id="PTHR24321">
    <property type="entry name" value="DEHYDROGENASES, SHORT CHAIN"/>
    <property type="match status" value="1"/>
</dbReference>
<keyword evidence="3" id="KW-0520">NAD</keyword>
<dbReference type="AlphaFoldDB" id="A0ABD6BL82"/>
<gene>
    <name evidence="4" type="ORF">ACFR99_20090</name>
</gene>
<dbReference type="InterPro" id="IPR023985">
    <property type="entry name" value="SDR_subfam_1"/>
</dbReference>
<dbReference type="InterPro" id="IPR036291">
    <property type="entry name" value="NAD(P)-bd_dom_sf"/>
</dbReference>
<dbReference type="PRINTS" id="PR00081">
    <property type="entry name" value="GDHRDH"/>
</dbReference>
<dbReference type="SUPFAM" id="SSF51735">
    <property type="entry name" value="NAD(P)-binding Rossmann-fold domains"/>
    <property type="match status" value="1"/>
</dbReference>
<organism evidence="4 5">
    <name type="scientific">Haloarchaeobius amylolyticus</name>
    <dbReference type="NCBI Taxonomy" id="1198296"/>
    <lineage>
        <taxon>Archaea</taxon>
        <taxon>Methanobacteriati</taxon>
        <taxon>Methanobacteriota</taxon>
        <taxon>Stenosarchaea group</taxon>
        <taxon>Halobacteria</taxon>
        <taxon>Halobacteriales</taxon>
        <taxon>Halorubellaceae</taxon>
        <taxon>Haloarchaeobius</taxon>
    </lineage>
</organism>
<keyword evidence="2" id="KW-0560">Oxidoreductase</keyword>
<sequence>MPTYDFDDVVVLVTGAGRGQGRSHAVRFADHGADVVALDVTADLETVAYSLSTPADLAETVRQVEAVGGRALEVTADVREESQVESAVADAIAAFGRIDVLVTNAGVWHSRDLLALEAAMWDETLETNLKGAWLCAKHVGQHFRERGEGGRIVTVASTAGLVGARGSGHYAAAKHGVVGLTKTLALELADDDVTVNCVCPTGVDTPMIDGVLTQVGTEPFERLSDVAGPMNVIDGGLIDPADVSKACLWLASDAARSVTGAVVPVDAGMTAK</sequence>
<dbReference type="Proteomes" id="UP001597076">
    <property type="component" value="Unassembled WGS sequence"/>
</dbReference>
<comment type="caution">
    <text evidence="4">The sequence shown here is derived from an EMBL/GenBank/DDBJ whole genome shotgun (WGS) entry which is preliminary data.</text>
</comment>
<evidence type="ECO:0000256" key="1">
    <source>
        <dbReference type="ARBA" id="ARBA00006484"/>
    </source>
</evidence>
<dbReference type="PROSITE" id="PS00061">
    <property type="entry name" value="ADH_SHORT"/>
    <property type="match status" value="1"/>
</dbReference>
<dbReference type="FunFam" id="3.40.50.720:FF:000084">
    <property type="entry name" value="Short-chain dehydrogenase reductase"/>
    <property type="match status" value="1"/>
</dbReference>
<dbReference type="GO" id="GO:0016491">
    <property type="term" value="F:oxidoreductase activity"/>
    <property type="evidence" value="ECO:0007669"/>
    <property type="project" value="UniProtKB-KW"/>
</dbReference>
<reference evidence="4 5" key="1">
    <citation type="journal article" date="2019" name="Int. J. Syst. Evol. Microbiol.">
        <title>The Global Catalogue of Microorganisms (GCM) 10K type strain sequencing project: providing services to taxonomists for standard genome sequencing and annotation.</title>
        <authorList>
            <consortium name="The Broad Institute Genomics Platform"/>
            <consortium name="The Broad Institute Genome Sequencing Center for Infectious Disease"/>
            <person name="Wu L."/>
            <person name="Ma J."/>
        </authorList>
    </citation>
    <scope>NUCLEOTIDE SEQUENCE [LARGE SCALE GENOMIC DNA]</scope>
    <source>
        <strain evidence="4 5">CGMCC 1.12230</strain>
    </source>
</reference>
<dbReference type="EMBL" id="JBHUDI010000013">
    <property type="protein sequence ID" value="MFD1565827.1"/>
    <property type="molecule type" value="Genomic_DNA"/>
</dbReference>
<protein>
    <submittedName>
        <fullName evidence="4">Mycofactocin-coupled SDR family oxidoreductase</fullName>
    </submittedName>
</protein>
<keyword evidence="5" id="KW-1185">Reference proteome</keyword>
<proteinExistence type="inferred from homology"/>
<dbReference type="Pfam" id="PF13561">
    <property type="entry name" value="adh_short_C2"/>
    <property type="match status" value="1"/>
</dbReference>
<name>A0ABD6BL82_9EURY</name>